<sequence>MLSELEIDADHFRREGWVRVDDVVPKKQLDAVVDLICEFFGVDSEHMEPGRKFGEVVNGIVPVHQHQALWDTRQEPSVHAAFKALHATDDLWVTMDRASYKPQLSKRSKYVRGDANAIHVDKNLNDDGFTVQGVLYLTDTTEDQGAWECVPEMFREIRDDGRRELKRDEDFSSYALHRVPGKAGSLVIWDGRMPHSSGHNWSDKPRFAQYITMNKCGDEDERQSRIENWRQNRAPTYWRNMPRQVDPEPWEKPARLTTHGKRILGLMRWS</sequence>
<dbReference type="Gene3D" id="2.60.120.620">
    <property type="entry name" value="q2cbj1_9rhob like domain"/>
    <property type="match status" value="1"/>
</dbReference>
<proteinExistence type="predicted"/>
<dbReference type="SUPFAM" id="SSF51197">
    <property type="entry name" value="Clavaminate synthase-like"/>
    <property type="match status" value="1"/>
</dbReference>
<evidence type="ECO:0008006" key="2">
    <source>
        <dbReference type="Google" id="ProtNLM"/>
    </source>
</evidence>
<organism evidence="1">
    <name type="scientific">marine metagenome</name>
    <dbReference type="NCBI Taxonomy" id="408172"/>
    <lineage>
        <taxon>unclassified sequences</taxon>
        <taxon>metagenomes</taxon>
        <taxon>ecological metagenomes</taxon>
    </lineage>
</organism>
<evidence type="ECO:0000313" key="1">
    <source>
        <dbReference type="EMBL" id="SVA29656.1"/>
    </source>
</evidence>
<dbReference type="EMBL" id="UINC01006792">
    <property type="protein sequence ID" value="SVA29656.1"/>
    <property type="molecule type" value="Genomic_DNA"/>
</dbReference>
<gene>
    <name evidence="1" type="ORF">METZ01_LOCUS82510</name>
</gene>
<dbReference type="Pfam" id="PF05721">
    <property type="entry name" value="PhyH"/>
    <property type="match status" value="1"/>
</dbReference>
<dbReference type="InterPro" id="IPR008775">
    <property type="entry name" value="Phytyl_CoA_dOase-like"/>
</dbReference>
<reference evidence="1" key="1">
    <citation type="submission" date="2018-05" db="EMBL/GenBank/DDBJ databases">
        <authorList>
            <person name="Lanie J.A."/>
            <person name="Ng W.-L."/>
            <person name="Kazmierczak K.M."/>
            <person name="Andrzejewski T.M."/>
            <person name="Davidsen T.M."/>
            <person name="Wayne K.J."/>
            <person name="Tettelin H."/>
            <person name="Glass J.I."/>
            <person name="Rusch D."/>
            <person name="Podicherti R."/>
            <person name="Tsui H.-C.T."/>
            <person name="Winkler M.E."/>
        </authorList>
    </citation>
    <scope>NUCLEOTIDE SEQUENCE</scope>
</reference>
<dbReference type="PANTHER" id="PTHR31630">
    <property type="entry name" value="PHYTANOYL-COA DIOXYGENASE-RELATED-RELATED"/>
    <property type="match status" value="1"/>
</dbReference>
<dbReference type="AlphaFoldDB" id="A0A381UNB7"/>
<name>A0A381UNB7_9ZZZZ</name>
<protein>
    <recommendedName>
        <fullName evidence="2">Phytanoyl-CoA dioxygenase</fullName>
    </recommendedName>
</protein>
<accession>A0A381UNB7</accession>
<dbReference type="PANTHER" id="PTHR31630:SF6">
    <property type="entry name" value="PHYTANOYL-COA DIOXYGENASE-RELATED"/>
    <property type="match status" value="1"/>
</dbReference>